<dbReference type="PANTHER" id="PTHR16166">
    <property type="entry name" value="VACUOLAR PROTEIN SORTING-ASSOCIATED PROTEIN VPS13"/>
    <property type="match status" value="1"/>
</dbReference>
<feature type="region of interest" description="Disordered" evidence="1">
    <location>
        <begin position="397"/>
        <end position="420"/>
    </location>
</feature>
<dbReference type="Proteomes" id="UP000838756">
    <property type="component" value="Unassembled WGS sequence"/>
</dbReference>
<keyword evidence="4" id="KW-1185">Reference proteome</keyword>
<dbReference type="EMBL" id="CAKXAJ010026459">
    <property type="protein sequence ID" value="CAH2268708.1"/>
    <property type="molecule type" value="Genomic_DNA"/>
</dbReference>
<comment type="caution">
    <text evidence="3">The sequence shown here is derived from an EMBL/GenBank/DDBJ whole genome shotgun (WGS) entry which is preliminary data.</text>
</comment>
<dbReference type="OrthoDB" id="272810at2759"/>
<evidence type="ECO:0000259" key="2">
    <source>
        <dbReference type="Pfam" id="PF25036"/>
    </source>
</evidence>
<sequence>MHLNPYSHSWNVQNERRSWQIEMDISAPQILFVEDLCDRDASVLVVDFGRLRLANANLPEEEDVTVKSQSVDEDEEMFMTPCSTPPGSLLSPLSPSSPPPQSRRELDAARLHTSLYDRYKIELSDLQILVGRVRDNWKYAHTKATSALHLLDRFSISLQSCVAEFQQYLANLARSIRAAAADMAIGLVQPRGESLYSNPRISQSMEGVSPRRRTASVGCSLDEPDLDSRQIILSVSVELESPVVVLPRAARSAQVFVAHLGRMSLANQPADPWRSVYRVRVRDISLVSRSLVALTFREFSLRRDRLRAHESTLQVSLHSITMEDLTKEPDSKHRMLMVSHTPPMPPKAVFVSKSCPDFVTEFPDDASTASSLHYMRPLSTSLPTQLNVVERISDREYKRSVDEKSESNCPTPPCSPERGPELDNLVWVSVHTRDPTHPHFNDQYKKISKVTKVEFNCLKLVLSIDSWVAVLDFFGVAAEEPDQPAPSANSAAPSSYASNASDEPTSDSRMPEMTVHGRLATLQASLDAAQYRLVRGVLTHNLAEPCAELLEPPLPMIPQTPPAPCPVWTTWSLQLDLQDVCVELRGPRGAPPLACINFIKSRLLLETYSDLAQDIDLVSQEILVSDMRYAAEPANRRGNVFSHIVQPMPDHRHSVQAEVHARKRPDSSAYTILVNNMRLMAILDWWEAANQFIMQPPPPAVDPDLQHLEELSADSVDGDWSGSGAGSPAPAPDAGQVELKLNITDSQLVLVEDASLWDTNAVILKSTTVITYRAADVARPVVCELNELEVFSCVLGLEEETALSIVEPAAVHAALHADHVLHVAVGTLNLRLSYHDMRMFAAMLQSLPAQARVALSVSGDCTRGLIRLIVSDYWKNTHCSKSYITCLQWAEHIAWSIDGRWVSRSNATSDWNAAYSLPFESSWEYTLSSGLSLGRVQVDVRSSETLDTNVTSALVDLVRLVRHNWTSDYYAPQTLTSEQSPKGSPAGHRRRSPFVPYALRNLTGQRLWFTTLTTASDEFCCVIVRERFPPDRGELLAGHTLTLVPALRVENLLPLELQYRADHVVGTLAPANTQPFHQVNVEEGVELCVKLEGFGWSTPLSVGGSTSSGSFSARLKLRDQRSRRLYLNARVTVKKTDGIKVSISAAYWIVNRTGLPLVLRAEGGAEAAGQFAEHEVARMVAPLPFSFADGDGPTVSLRLGSGISTTTEVRTACICEIIYSYQ</sequence>
<feature type="compositionally biased region" description="Basic and acidic residues" evidence="1">
    <location>
        <begin position="397"/>
        <end position="406"/>
    </location>
</feature>
<gene>
    <name evidence="3" type="primary">jg9244</name>
    <name evidence="3" type="ORF">PAEG_LOCUS27039</name>
</gene>
<dbReference type="InterPro" id="IPR026847">
    <property type="entry name" value="VPS13"/>
</dbReference>
<name>A0A8S4SM96_9NEOP</name>
<feature type="domain" description="Vacuolar protein sorting-associated protein 13 VPS13 adaptor binding" evidence="2">
    <location>
        <begin position="1038"/>
        <end position="1193"/>
    </location>
</feature>
<organism evidence="3 4">
    <name type="scientific">Pararge aegeria aegeria</name>
    <dbReference type="NCBI Taxonomy" id="348720"/>
    <lineage>
        <taxon>Eukaryota</taxon>
        <taxon>Metazoa</taxon>
        <taxon>Ecdysozoa</taxon>
        <taxon>Arthropoda</taxon>
        <taxon>Hexapoda</taxon>
        <taxon>Insecta</taxon>
        <taxon>Pterygota</taxon>
        <taxon>Neoptera</taxon>
        <taxon>Endopterygota</taxon>
        <taxon>Lepidoptera</taxon>
        <taxon>Glossata</taxon>
        <taxon>Ditrysia</taxon>
        <taxon>Papilionoidea</taxon>
        <taxon>Nymphalidae</taxon>
        <taxon>Satyrinae</taxon>
        <taxon>Satyrini</taxon>
        <taxon>Parargina</taxon>
        <taxon>Pararge</taxon>
    </lineage>
</organism>
<dbReference type="AlphaFoldDB" id="A0A8S4SM96"/>
<feature type="region of interest" description="Disordered" evidence="1">
    <location>
        <begin position="480"/>
        <end position="511"/>
    </location>
</feature>
<feature type="compositionally biased region" description="Low complexity" evidence="1">
    <location>
        <begin position="485"/>
        <end position="501"/>
    </location>
</feature>
<feature type="region of interest" description="Disordered" evidence="1">
    <location>
        <begin position="82"/>
        <end position="103"/>
    </location>
</feature>
<dbReference type="Pfam" id="PF25036">
    <property type="entry name" value="VPS13_VAB"/>
    <property type="match status" value="1"/>
</dbReference>
<dbReference type="PANTHER" id="PTHR16166:SF141">
    <property type="entry name" value="INTERMEMBRANE LIPID TRANSFER PROTEIN VPS13D"/>
    <property type="match status" value="1"/>
</dbReference>
<dbReference type="GO" id="GO:0007005">
    <property type="term" value="P:mitochondrion organization"/>
    <property type="evidence" value="ECO:0007669"/>
    <property type="project" value="TreeGrafter"/>
</dbReference>
<accession>A0A8S4SM96</accession>
<reference evidence="3" key="1">
    <citation type="submission" date="2022-03" db="EMBL/GenBank/DDBJ databases">
        <authorList>
            <person name="Lindestad O."/>
        </authorList>
    </citation>
    <scope>NUCLEOTIDE SEQUENCE</scope>
</reference>
<evidence type="ECO:0000256" key="1">
    <source>
        <dbReference type="SAM" id="MobiDB-lite"/>
    </source>
</evidence>
<evidence type="ECO:0000313" key="4">
    <source>
        <dbReference type="Proteomes" id="UP000838756"/>
    </source>
</evidence>
<proteinExistence type="predicted"/>
<protein>
    <submittedName>
        <fullName evidence="3">Jg9244 protein</fullName>
    </submittedName>
</protein>
<dbReference type="GO" id="GO:0045053">
    <property type="term" value="P:protein retention in Golgi apparatus"/>
    <property type="evidence" value="ECO:0007669"/>
    <property type="project" value="TreeGrafter"/>
</dbReference>
<evidence type="ECO:0000313" key="3">
    <source>
        <dbReference type="EMBL" id="CAH2268708.1"/>
    </source>
</evidence>
<dbReference type="InterPro" id="IPR009543">
    <property type="entry name" value="VPS13_VAB"/>
</dbReference>
<feature type="compositionally biased region" description="Low complexity" evidence="1">
    <location>
        <begin position="85"/>
        <end position="94"/>
    </location>
</feature>
<dbReference type="GO" id="GO:0006623">
    <property type="term" value="P:protein targeting to vacuole"/>
    <property type="evidence" value="ECO:0007669"/>
    <property type="project" value="TreeGrafter"/>
</dbReference>